<reference evidence="2" key="1">
    <citation type="submission" date="2022-09" db="EMBL/GenBank/DDBJ databases">
        <title>The genome sequence of Tsuneonella sp. YG55.</title>
        <authorList>
            <person name="Liu Y."/>
        </authorList>
    </citation>
    <scope>NUCLEOTIDE SEQUENCE</scope>
    <source>
        <strain evidence="2">YG55</strain>
    </source>
</reference>
<comment type="caution">
    <text evidence="2">The sequence shown here is derived from an EMBL/GenBank/DDBJ whole genome shotgun (WGS) entry which is preliminary data.</text>
</comment>
<evidence type="ECO:0000256" key="1">
    <source>
        <dbReference type="SAM" id="MobiDB-lite"/>
    </source>
</evidence>
<accession>A0A9X2W4F4</accession>
<name>A0A9X2W4F4_9SPHN</name>
<dbReference type="AlphaFoldDB" id="A0A9X2W4F4"/>
<evidence type="ECO:0000313" key="2">
    <source>
        <dbReference type="EMBL" id="MCT2559840.1"/>
    </source>
</evidence>
<gene>
    <name evidence="2" type="ORF">N0B51_12720</name>
</gene>
<proteinExistence type="predicted"/>
<keyword evidence="3" id="KW-1185">Reference proteome</keyword>
<feature type="compositionally biased region" description="Basic and acidic residues" evidence="1">
    <location>
        <begin position="1"/>
        <end position="10"/>
    </location>
</feature>
<organism evidence="2 3">
    <name type="scientific">Tsuneonella litorea</name>
    <dbReference type="NCBI Taxonomy" id="2976475"/>
    <lineage>
        <taxon>Bacteria</taxon>
        <taxon>Pseudomonadati</taxon>
        <taxon>Pseudomonadota</taxon>
        <taxon>Alphaproteobacteria</taxon>
        <taxon>Sphingomonadales</taxon>
        <taxon>Erythrobacteraceae</taxon>
        <taxon>Tsuneonella</taxon>
    </lineage>
</organism>
<protein>
    <submittedName>
        <fullName evidence="2">Uncharacterized protein</fullName>
    </submittedName>
</protein>
<evidence type="ECO:0000313" key="3">
    <source>
        <dbReference type="Proteomes" id="UP001142648"/>
    </source>
</evidence>
<sequence>MARNTGEGHRIGAIGDRTQVRNPITGRWAKRDRSSGENAGEFIAVKRDGEPFKGVAREPDGRRSAV</sequence>
<dbReference type="EMBL" id="JAOAMV010000006">
    <property type="protein sequence ID" value="MCT2559840.1"/>
    <property type="molecule type" value="Genomic_DNA"/>
</dbReference>
<dbReference type="Proteomes" id="UP001142648">
    <property type="component" value="Unassembled WGS sequence"/>
</dbReference>
<feature type="region of interest" description="Disordered" evidence="1">
    <location>
        <begin position="1"/>
        <end position="39"/>
    </location>
</feature>
<dbReference type="RefSeq" id="WP_259962823.1">
    <property type="nucleotide sequence ID" value="NZ_JAOAMV010000006.1"/>
</dbReference>